<keyword evidence="10" id="KW-1185">Reference proteome</keyword>
<evidence type="ECO:0000313" key="10">
    <source>
        <dbReference type="Proteomes" id="UP000013785"/>
    </source>
</evidence>
<dbReference type="Gene3D" id="2.60.40.10">
    <property type="entry name" value="Immunoglobulins"/>
    <property type="match status" value="2"/>
</dbReference>
<feature type="domain" description="Gram-positive cocci surface proteins LPxTG" evidence="8">
    <location>
        <begin position="730"/>
        <end position="761"/>
    </location>
</feature>
<dbReference type="PATRIC" id="fig|1158610.3.peg.3374"/>
<dbReference type="PROSITE" id="PS50847">
    <property type="entry name" value="GRAM_POS_ANCHORING"/>
    <property type="match status" value="1"/>
</dbReference>
<proteinExistence type="inferred from homology"/>
<feature type="compositionally biased region" description="Low complexity" evidence="6">
    <location>
        <begin position="670"/>
        <end position="691"/>
    </location>
</feature>
<dbReference type="InterPro" id="IPR041033">
    <property type="entry name" value="SpaA_PFL_dom_1"/>
</dbReference>
<dbReference type="GO" id="GO:0005518">
    <property type="term" value="F:collagen binding"/>
    <property type="evidence" value="ECO:0007669"/>
    <property type="project" value="InterPro"/>
</dbReference>
<dbReference type="RefSeq" id="WP_010770010.1">
    <property type="nucleotide sequence ID" value="NZ_ASWE01000001.1"/>
</dbReference>
<dbReference type="Proteomes" id="UP000013785">
    <property type="component" value="Unassembled WGS sequence"/>
</dbReference>
<dbReference type="InterPro" id="IPR019931">
    <property type="entry name" value="LPXTG_anchor"/>
</dbReference>
<dbReference type="SUPFAM" id="SSF49478">
    <property type="entry name" value="Cna protein B-type domain"/>
    <property type="match status" value="2"/>
</dbReference>
<dbReference type="HOGENOM" id="CLU_021086_0_0_9"/>
<keyword evidence="3" id="KW-0964">Secreted</keyword>
<keyword evidence="4" id="KW-0732">Signal</keyword>
<keyword evidence="2" id="KW-0134">Cell wall</keyword>
<evidence type="ECO:0000313" key="9">
    <source>
        <dbReference type="EMBL" id="EOL41815.1"/>
    </source>
</evidence>
<feature type="region of interest" description="Disordered" evidence="6">
    <location>
        <begin position="670"/>
        <end position="720"/>
    </location>
</feature>
<dbReference type="PANTHER" id="PTHR36108:SF13">
    <property type="entry name" value="COLOSSIN-B-RELATED"/>
    <property type="match status" value="1"/>
</dbReference>
<dbReference type="NCBIfam" id="TIGR01451">
    <property type="entry name" value="B_ant_repeat"/>
    <property type="match status" value="1"/>
</dbReference>
<dbReference type="STRING" id="154621.RV11_GL001409"/>
<dbReference type="AlphaFoldDB" id="R3WIU8"/>
<evidence type="ECO:0000256" key="4">
    <source>
        <dbReference type="ARBA" id="ARBA00022729"/>
    </source>
</evidence>
<dbReference type="Pfam" id="PF05737">
    <property type="entry name" value="Collagen_bind"/>
    <property type="match status" value="1"/>
</dbReference>
<dbReference type="eggNOG" id="COG4932">
    <property type="taxonomic scope" value="Bacteria"/>
</dbReference>
<evidence type="ECO:0000256" key="7">
    <source>
        <dbReference type="SAM" id="Phobius"/>
    </source>
</evidence>
<feature type="compositionally biased region" description="Basic and acidic residues" evidence="6">
    <location>
        <begin position="692"/>
        <end position="701"/>
    </location>
</feature>
<dbReference type="InterPro" id="IPR008456">
    <property type="entry name" value="Collagen-bd_dom"/>
</dbReference>
<feature type="transmembrane region" description="Helical" evidence="7">
    <location>
        <begin position="737"/>
        <end position="757"/>
    </location>
</feature>
<organism evidence="9 10">
    <name type="scientific">Enterococcus phoeniculicola ATCC BAA-412</name>
    <dbReference type="NCBI Taxonomy" id="1158610"/>
    <lineage>
        <taxon>Bacteria</taxon>
        <taxon>Bacillati</taxon>
        <taxon>Bacillota</taxon>
        <taxon>Bacilli</taxon>
        <taxon>Lactobacillales</taxon>
        <taxon>Enterococcaceae</taxon>
        <taxon>Enterococcus</taxon>
    </lineage>
</organism>
<evidence type="ECO:0000256" key="3">
    <source>
        <dbReference type="ARBA" id="ARBA00022525"/>
    </source>
</evidence>
<evidence type="ECO:0000256" key="5">
    <source>
        <dbReference type="ARBA" id="ARBA00023088"/>
    </source>
</evidence>
<name>R3WIU8_9ENTE</name>
<dbReference type="InterPro" id="IPR013783">
    <property type="entry name" value="Ig-like_fold"/>
</dbReference>
<protein>
    <submittedName>
        <fullName evidence="9">LPXTG-domain-containing protein cell wall anchor domain</fullName>
    </submittedName>
</protein>
<feature type="compositionally biased region" description="Low complexity" evidence="6">
    <location>
        <begin position="706"/>
        <end position="720"/>
    </location>
</feature>
<dbReference type="EMBL" id="AJAT01000018">
    <property type="protein sequence ID" value="EOL41815.1"/>
    <property type="molecule type" value="Genomic_DNA"/>
</dbReference>
<sequence length="761" mass="83058">MNKKMFTNLCYVMTIVLMIIGQFGSEAIAETITPTVAGDDPGITITATNPITSKQLVQVDVSIASTAGTITEDGVVKVTIPKVIVNSQSDLVNKLVIGDPFYLDDPAVTYDENGDYVLNLAYDHTKYDPNDAQGNTVKIIFDAPYMDSTSSDFPDSVDFSADMYMGSELISSDKTTSEVKVTVPGNPLLQKYGVRSYGTVDGKYSSIIEKDDPSRNIFVIVVNYNQQSIQNAKIVDTIPEGTELYDPYRHIPATGDDSIVNHFRIAKVTERRSDGIATGWEYVTTDFSDKIHITDTGFTIDFGDLTPDDSYVIMYAQKITGDPTAEEFGARYNKVVLTSDDAAVMEQGTYMALQEVKYDSVNLNKEVSQATLASNSGDLIYTLTFKNNIGDTKIGTTLTDPLPDHITFIETTENTSGYLSDVNYDAETNSISYDLLKELPEGEQISVSFKVHYENPEAQPGETIVNKAYFNYAGTNIGSKDATTTLDGSAYLYKTDEETQNPLSGAEFKVIDSEGATVTEGLVSDENGFINSGLLQPGEYEFIEVKAPDGYQLDSTPIKFTVVAGQDTPINLTMTNKEKEAVKGSVQLTKVDSKSKKVLSGAEFTLVSSDGERIQEGLTTDEQGNIVVSNLDSGDYQFIETKAPNGYQLDATPVQFTINEDDDTIVLVTKENTSNPEETESSTTTDDSTTESSKEIVKETTEETTSETSSETENTNQENETIVSKLKKVLPKTGEQLSSVLVVGAGVSFVGIAVYLFKKNR</sequence>
<keyword evidence="7" id="KW-1133">Transmembrane helix</keyword>
<evidence type="ECO:0000256" key="2">
    <source>
        <dbReference type="ARBA" id="ARBA00022512"/>
    </source>
</evidence>
<reference evidence="9 10" key="1">
    <citation type="submission" date="2013-02" db="EMBL/GenBank/DDBJ databases">
        <title>The Genome Sequence of Enterococcus phoeniculicola BAA-412.</title>
        <authorList>
            <consortium name="The Broad Institute Genome Sequencing Platform"/>
            <consortium name="The Broad Institute Genome Sequencing Center for Infectious Disease"/>
            <person name="Earl A.M."/>
            <person name="Gilmore M.S."/>
            <person name="Lebreton F."/>
            <person name="Walker B."/>
            <person name="Young S.K."/>
            <person name="Zeng Q."/>
            <person name="Gargeya S."/>
            <person name="Fitzgerald M."/>
            <person name="Haas B."/>
            <person name="Abouelleil A."/>
            <person name="Alvarado L."/>
            <person name="Arachchi H.M."/>
            <person name="Berlin A.M."/>
            <person name="Chapman S.B."/>
            <person name="Dewar J."/>
            <person name="Goldberg J."/>
            <person name="Griggs A."/>
            <person name="Gujja S."/>
            <person name="Hansen M."/>
            <person name="Howarth C."/>
            <person name="Imamovic A."/>
            <person name="Larimer J."/>
            <person name="McCowan C."/>
            <person name="Murphy C."/>
            <person name="Neiman D."/>
            <person name="Pearson M."/>
            <person name="Priest M."/>
            <person name="Roberts A."/>
            <person name="Saif S."/>
            <person name="Shea T."/>
            <person name="Sisk P."/>
            <person name="Sykes S."/>
            <person name="Wortman J."/>
            <person name="Nusbaum C."/>
            <person name="Birren B."/>
        </authorList>
    </citation>
    <scope>NUCLEOTIDE SEQUENCE [LARGE SCALE GENOMIC DNA]</scope>
    <source>
        <strain evidence="9 10">ATCC BAA-412</strain>
    </source>
</reference>
<dbReference type="Pfam" id="PF17802">
    <property type="entry name" value="SpaA"/>
    <property type="match status" value="2"/>
</dbReference>
<dbReference type="SUPFAM" id="SSF49401">
    <property type="entry name" value="Bacterial adhesins"/>
    <property type="match status" value="1"/>
</dbReference>
<accession>R3WIU8</accession>
<dbReference type="PANTHER" id="PTHR36108">
    <property type="entry name" value="COLOSSIN-B-RELATED"/>
    <property type="match status" value="1"/>
</dbReference>
<gene>
    <name evidence="9" type="ORF">UC3_03380</name>
</gene>
<keyword evidence="7" id="KW-0472">Membrane</keyword>
<comment type="caution">
    <text evidence="9">The sequence shown here is derived from an EMBL/GenBank/DDBJ whole genome shotgun (WGS) entry which is preliminary data.</text>
</comment>
<dbReference type="NCBIfam" id="TIGR01167">
    <property type="entry name" value="LPXTG_anchor"/>
    <property type="match status" value="1"/>
</dbReference>
<dbReference type="InterPro" id="IPR008966">
    <property type="entry name" value="Adhesion_dom_sf"/>
</dbReference>
<evidence type="ECO:0000256" key="1">
    <source>
        <dbReference type="ARBA" id="ARBA00007257"/>
    </source>
</evidence>
<dbReference type="InterPro" id="IPR047589">
    <property type="entry name" value="DUF11_rpt"/>
</dbReference>
<comment type="similarity">
    <text evidence="1">Belongs to the serine-aspartate repeat-containing protein (SDr) family.</text>
</comment>
<dbReference type="OrthoDB" id="3263741at2"/>
<evidence type="ECO:0000259" key="8">
    <source>
        <dbReference type="PROSITE" id="PS50847"/>
    </source>
</evidence>
<evidence type="ECO:0000256" key="6">
    <source>
        <dbReference type="SAM" id="MobiDB-lite"/>
    </source>
</evidence>
<keyword evidence="5" id="KW-0572">Peptidoglycan-anchor</keyword>
<dbReference type="Pfam" id="PF00746">
    <property type="entry name" value="Gram_pos_anchor"/>
    <property type="match status" value="1"/>
</dbReference>
<keyword evidence="7" id="KW-0812">Transmembrane</keyword>